<evidence type="ECO:0000313" key="3">
    <source>
        <dbReference type="Proteomes" id="UP000297540"/>
    </source>
</evidence>
<dbReference type="EMBL" id="SOZE01000001">
    <property type="protein sequence ID" value="TFF40631.1"/>
    <property type="molecule type" value="Genomic_DNA"/>
</dbReference>
<keyword evidence="3" id="KW-1185">Reference proteome</keyword>
<dbReference type="Proteomes" id="UP000297540">
    <property type="component" value="Unassembled WGS sequence"/>
</dbReference>
<name>A0A4Y8SPM7_9SPHI</name>
<dbReference type="RefSeq" id="WP_133230186.1">
    <property type="nucleotide sequence ID" value="NZ_SOZE01000001.1"/>
</dbReference>
<keyword evidence="1" id="KW-0812">Transmembrane</keyword>
<accession>A0A4Y8SPM7</accession>
<keyword evidence="1" id="KW-1133">Transmembrane helix</keyword>
<feature type="transmembrane region" description="Helical" evidence="1">
    <location>
        <begin position="33"/>
        <end position="52"/>
    </location>
</feature>
<feature type="transmembrane region" description="Helical" evidence="1">
    <location>
        <begin position="7"/>
        <end position="27"/>
    </location>
</feature>
<organism evidence="2 3">
    <name type="scientific">Mucilaginibacter psychrotolerans</name>
    <dbReference type="NCBI Taxonomy" id="1524096"/>
    <lineage>
        <taxon>Bacteria</taxon>
        <taxon>Pseudomonadati</taxon>
        <taxon>Bacteroidota</taxon>
        <taxon>Sphingobacteriia</taxon>
        <taxon>Sphingobacteriales</taxon>
        <taxon>Sphingobacteriaceae</taxon>
        <taxon>Mucilaginibacter</taxon>
    </lineage>
</organism>
<keyword evidence="1" id="KW-0472">Membrane</keyword>
<evidence type="ECO:0000256" key="1">
    <source>
        <dbReference type="SAM" id="Phobius"/>
    </source>
</evidence>
<dbReference type="OrthoDB" id="1496185at2"/>
<reference evidence="2 3" key="1">
    <citation type="journal article" date="2017" name="Int. J. Syst. Evol. Microbiol.">
        <title>Mucilaginibacterpsychrotolerans sp. nov., isolated from peatlands.</title>
        <authorList>
            <person name="Deng Y."/>
            <person name="Shen L."/>
            <person name="Xu B."/>
            <person name="Liu Y."/>
            <person name="Gu Z."/>
            <person name="Liu H."/>
            <person name="Zhou Y."/>
        </authorList>
    </citation>
    <scope>NUCLEOTIDE SEQUENCE [LARGE SCALE GENOMIC DNA]</scope>
    <source>
        <strain evidence="2 3">NH7-4</strain>
    </source>
</reference>
<protein>
    <submittedName>
        <fullName evidence="2">Uncharacterized protein</fullName>
    </submittedName>
</protein>
<evidence type="ECO:0000313" key="2">
    <source>
        <dbReference type="EMBL" id="TFF40631.1"/>
    </source>
</evidence>
<gene>
    <name evidence="2" type="ORF">E2R66_00145</name>
</gene>
<feature type="transmembrane region" description="Helical" evidence="1">
    <location>
        <begin position="96"/>
        <end position="120"/>
    </location>
</feature>
<proteinExistence type="predicted"/>
<comment type="caution">
    <text evidence="2">The sequence shown here is derived from an EMBL/GenBank/DDBJ whole genome shotgun (WGS) entry which is preliminary data.</text>
</comment>
<sequence length="130" mass="14017">MSLKYKLYLIGCFTIGAFDALTAIASRQLNFNSAYFAVGSFIIYCFFGFWATKKINLKAGVLTAAVIGFFDSTVGWKISMLLKANTGHIKNDPTVVAWILTIIIVTAFAALCGLIGAAIAKYSTRKKVGG</sequence>
<feature type="transmembrane region" description="Helical" evidence="1">
    <location>
        <begin position="59"/>
        <end position="76"/>
    </location>
</feature>
<dbReference type="AlphaFoldDB" id="A0A4Y8SPM7"/>